<gene>
    <name evidence="3" type="ORF">HYG85_15380</name>
</gene>
<organism evidence="3 4">
    <name type="scientific">Vallitalea guaymasensis</name>
    <dbReference type="NCBI Taxonomy" id="1185412"/>
    <lineage>
        <taxon>Bacteria</taxon>
        <taxon>Bacillati</taxon>
        <taxon>Bacillota</taxon>
        <taxon>Clostridia</taxon>
        <taxon>Lachnospirales</taxon>
        <taxon>Vallitaleaceae</taxon>
        <taxon>Vallitalea</taxon>
    </lineage>
</organism>
<dbReference type="Pfam" id="PF13489">
    <property type="entry name" value="Methyltransf_23"/>
    <property type="match status" value="1"/>
</dbReference>
<dbReference type="GO" id="GO:0008757">
    <property type="term" value="F:S-adenosylmethionine-dependent methyltransferase activity"/>
    <property type="evidence" value="ECO:0007669"/>
    <property type="project" value="InterPro"/>
</dbReference>
<feature type="domain" description="Methyltransferase type 11" evidence="2">
    <location>
        <begin position="688"/>
        <end position="783"/>
    </location>
</feature>
<feature type="domain" description="Glycosyl transferase family 1" evidence="1">
    <location>
        <begin position="148"/>
        <end position="261"/>
    </location>
</feature>
<proteinExistence type="predicted"/>
<evidence type="ECO:0000259" key="2">
    <source>
        <dbReference type="Pfam" id="PF08241"/>
    </source>
</evidence>
<dbReference type="Proteomes" id="UP000677305">
    <property type="component" value="Chromosome"/>
</dbReference>
<dbReference type="Pfam" id="PF00534">
    <property type="entry name" value="Glycos_transf_1"/>
    <property type="match status" value="1"/>
</dbReference>
<dbReference type="PANTHER" id="PTHR43861:SF6">
    <property type="entry name" value="METHYLTRANSFERASE TYPE 11"/>
    <property type="match status" value="1"/>
</dbReference>
<dbReference type="SUPFAM" id="SSF53335">
    <property type="entry name" value="S-adenosyl-L-methionine-dependent methyltransferases"/>
    <property type="match status" value="2"/>
</dbReference>
<dbReference type="Gene3D" id="3.40.50.150">
    <property type="entry name" value="Vaccinia Virus protein VP39"/>
    <property type="match status" value="2"/>
</dbReference>
<evidence type="ECO:0000313" key="3">
    <source>
        <dbReference type="EMBL" id="QUH30211.1"/>
    </source>
</evidence>
<dbReference type="Pfam" id="PF08241">
    <property type="entry name" value="Methyltransf_11"/>
    <property type="match status" value="1"/>
</dbReference>
<accession>A0A8J8MC29</accession>
<dbReference type="InterPro" id="IPR001296">
    <property type="entry name" value="Glyco_trans_1"/>
</dbReference>
<dbReference type="CDD" id="cd03801">
    <property type="entry name" value="GT4_PimA-like"/>
    <property type="match status" value="1"/>
</dbReference>
<name>A0A8J8MC29_9FIRM</name>
<dbReference type="AlphaFoldDB" id="A0A8J8MC29"/>
<dbReference type="GO" id="GO:0032259">
    <property type="term" value="P:methylation"/>
    <property type="evidence" value="ECO:0007669"/>
    <property type="project" value="UniProtKB-KW"/>
</dbReference>
<dbReference type="SUPFAM" id="SSF53756">
    <property type="entry name" value="UDP-Glycosyltransferase/glycogen phosphorylase"/>
    <property type="match status" value="1"/>
</dbReference>
<keyword evidence="3" id="KW-0808">Transferase</keyword>
<protein>
    <submittedName>
        <fullName evidence="3">Methyltransferase domain-containing protein</fullName>
    </submittedName>
</protein>
<dbReference type="KEGG" id="vgu:HYG85_15380"/>
<evidence type="ECO:0000259" key="1">
    <source>
        <dbReference type="Pfam" id="PF00534"/>
    </source>
</evidence>
<keyword evidence="4" id="KW-1185">Reference proteome</keyword>
<dbReference type="GO" id="GO:0016757">
    <property type="term" value="F:glycosyltransferase activity"/>
    <property type="evidence" value="ECO:0007669"/>
    <property type="project" value="InterPro"/>
</dbReference>
<dbReference type="PANTHER" id="PTHR43861">
    <property type="entry name" value="TRANS-ACONITATE 2-METHYLTRANSFERASE-RELATED"/>
    <property type="match status" value="1"/>
</dbReference>
<dbReference type="CDD" id="cd02440">
    <property type="entry name" value="AdoMet_MTases"/>
    <property type="match status" value="1"/>
</dbReference>
<dbReference type="RefSeq" id="WP_212690406.1">
    <property type="nucleotide sequence ID" value="NZ_CP058561.1"/>
</dbReference>
<keyword evidence="3" id="KW-0489">Methyltransferase</keyword>
<dbReference type="Gene3D" id="3.40.50.2000">
    <property type="entry name" value="Glycogen Phosphorylase B"/>
    <property type="match status" value="2"/>
</dbReference>
<dbReference type="EMBL" id="CP058561">
    <property type="protein sequence ID" value="QUH30211.1"/>
    <property type="molecule type" value="Genomic_DNA"/>
</dbReference>
<dbReference type="InterPro" id="IPR013216">
    <property type="entry name" value="Methyltransf_11"/>
</dbReference>
<dbReference type="InterPro" id="IPR029063">
    <property type="entry name" value="SAM-dependent_MTases_sf"/>
</dbReference>
<sequence length="846" mass="99152">MESNVANKMKLAFFVKEGLDTFLEEIIISLSKKYEIKKMIITKYTQIEEGMEWADICWFEWCDELLIYGSKLDIAAHKYIVCRLHSYESFTKYPSLVNWINVNKLIVVAKHIKDYICEKFKLDTNKIAVIPNGIDLDKYTFKERRQGYNIAYVGYINYKKGPMLLLHTFKAIHDKDNRYKLYIAGLFQDERYILYFNQMIQEMGLSENVIYEGWKDNLNEWMQDKNYILCTSVLESQNISVMQAMAKGIKPIIHGFVGAYDVYREKYIWNTINEAYEMIKEDEYNSIEYRNFIKDNYMLKNQMEKINAAIELIINPNNNNNVFNYIEYWDKRYLNRGTSGLGSYGDLADFKGEIINEFIKDNNINSVIEFGCGDGNQIKKIKYPKYIGLDVSKVSVEKCKEIFLGDSNKEFHLYKPGMIHDLDIKTKPDMAVCLDVLYHIIDEHDFIKTLDDIFRTDCSQIIFYTMLRKPEIQLSQHLKYRNIFDYLSKYKGYTIKKIINQKYPEQSYSDFMVVEKENEQISVKCLQDVIDNLNEFSAPLQNIINSYEFSHVKILAGKKEKVAENYFLIEFIIQNGKGMKLTLIGIIMDEINHRIMYPEYIRTSNGLNDIDILTKQLIDSNIFDNNEANIINFVLDEDLKKDVESNRLVYLWERAIPGTGFMPLSGYLNIILRYKLAKKFVNVDDSILEAACGFGYGATYFSGGCKTVEALDISNENIEFGKVAYPIKNITWTEGNVTNLPYENKKFDVYVSFETMEHLEEDMVEQYLKEASRVLKDKGKFIISTPNGVNRKNINNPFHIKEYDLYEFDTLLKKYFNHINYYSQVDYRIVNGISCSTKIMIAVCKK</sequence>
<reference evidence="3 4" key="1">
    <citation type="submission" date="2020-07" db="EMBL/GenBank/DDBJ databases">
        <title>Vallitalea guaymasensis genome.</title>
        <authorList>
            <person name="Postec A."/>
        </authorList>
    </citation>
    <scope>NUCLEOTIDE SEQUENCE [LARGE SCALE GENOMIC DNA]</scope>
    <source>
        <strain evidence="3 4">Ra1766G1</strain>
    </source>
</reference>
<evidence type="ECO:0000313" key="4">
    <source>
        <dbReference type="Proteomes" id="UP000677305"/>
    </source>
</evidence>